<proteinExistence type="predicted"/>
<name>A0A915M3K2_MELJA</name>
<reference evidence="3" key="1">
    <citation type="submission" date="2022-11" db="UniProtKB">
        <authorList>
            <consortium name="WormBaseParasite"/>
        </authorList>
    </citation>
    <scope>IDENTIFICATION</scope>
</reference>
<dbReference type="WBParaSite" id="scaffold24298_cov179.g20247">
    <property type="protein sequence ID" value="scaffold24298_cov179.g20247"/>
    <property type="gene ID" value="scaffold24298_cov179.g20247"/>
</dbReference>
<sequence length="184" mass="20361">MGTEAKTETETEAKVEAGSELEAEAKSETEAKMETEAKVETKSHYEAKYKTDANFQTEAEIAERNKENHVLKIMICNGIGFLVEGLENSDYGLSLKTSDYQRGRPANGFINCNPNSTKPTLVNVFYDSQKKPGIYEPEAIRVLCGKSGGMKNFCVCNEDGNCFVPVKNNVPVYAELAPYCDQYA</sequence>
<dbReference type="Proteomes" id="UP000887561">
    <property type="component" value="Unplaced"/>
</dbReference>
<keyword evidence="2" id="KW-1185">Reference proteome</keyword>
<organism evidence="2 3">
    <name type="scientific">Meloidogyne javanica</name>
    <name type="common">Root-knot nematode worm</name>
    <dbReference type="NCBI Taxonomy" id="6303"/>
    <lineage>
        <taxon>Eukaryota</taxon>
        <taxon>Metazoa</taxon>
        <taxon>Ecdysozoa</taxon>
        <taxon>Nematoda</taxon>
        <taxon>Chromadorea</taxon>
        <taxon>Rhabditida</taxon>
        <taxon>Tylenchina</taxon>
        <taxon>Tylenchomorpha</taxon>
        <taxon>Tylenchoidea</taxon>
        <taxon>Meloidogynidae</taxon>
        <taxon>Meloidogyninae</taxon>
        <taxon>Meloidogyne</taxon>
        <taxon>Meloidogyne incognita group</taxon>
    </lineage>
</organism>
<evidence type="ECO:0000313" key="2">
    <source>
        <dbReference type="Proteomes" id="UP000887561"/>
    </source>
</evidence>
<evidence type="ECO:0000313" key="3">
    <source>
        <dbReference type="WBParaSite" id="scaffold24298_cov179.g20247"/>
    </source>
</evidence>
<accession>A0A915M3K2</accession>
<protein>
    <submittedName>
        <fullName evidence="3">Uncharacterized protein</fullName>
    </submittedName>
</protein>
<evidence type="ECO:0000256" key="1">
    <source>
        <dbReference type="SAM" id="MobiDB-lite"/>
    </source>
</evidence>
<dbReference type="AlphaFoldDB" id="A0A915M3K2"/>
<feature type="region of interest" description="Disordered" evidence="1">
    <location>
        <begin position="1"/>
        <end position="42"/>
    </location>
</feature>